<organism evidence="2 3">
    <name type="scientific">Hexamita inflata</name>
    <dbReference type="NCBI Taxonomy" id="28002"/>
    <lineage>
        <taxon>Eukaryota</taxon>
        <taxon>Metamonada</taxon>
        <taxon>Diplomonadida</taxon>
        <taxon>Hexamitidae</taxon>
        <taxon>Hexamitinae</taxon>
        <taxon>Hexamita</taxon>
    </lineage>
</organism>
<dbReference type="Proteomes" id="UP001642409">
    <property type="component" value="Unassembled WGS sequence"/>
</dbReference>
<keyword evidence="1" id="KW-0472">Membrane</keyword>
<evidence type="ECO:0000313" key="2">
    <source>
        <dbReference type="EMBL" id="CAL5970135.1"/>
    </source>
</evidence>
<comment type="caution">
    <text evidence="2">The sequence shown here is derived from an EMBL/GenBank/DDBJ whole genome shotgun (WGS) entry which is preliminary data.</text>
</comment>
<keyword evidence="1" id="KW-1133">Transmembrane helix</keyword>
<keyword evidence="3" id="KW-1185">Reference proteome</keyword>
<evidence type="ECO:0000313" key="3">
    <source>
        <dbReference type="Proteomes" id="UP001642409"/>
    </source>
</evidence>
<accession>A0ABP1GDA6</accession>
<dbReference type="EMBL" id="CAXDID020000001">
    <property type="protein sequence ID" value="CAL5970135.1"/>
    <property type="molecule type" value="Genomic_DNA"/>
</dbReference>
<keyword evidence="1" id="KW-0812">Transmembrane</keyword>
<evidence type="ECO:0000256" key="1">
    <source>
        <dbReference type="SAM" id="Phobius"/>
    </source>
</evidence>
<proteinExistence type="predicted"/>
<sequence length="291" mass="33837">MFVSFSVELSEKQNEDQEYIYINVTSTCNIVLRMVGAAVHKFDSQTFSLTNLVPESTFFVHKQVPGVNKRVYFDIDTQESFMVYFCSAPILMNVIWFNCGAAISSGQQHIEIDVDIKQYNYYKDYIYYSIQQKNDSNKLIKANIVDVYILDVNSHQKIDVKPNTPIHYQFAENIPQDAYFEVLNISPDVLLCFTDNFEYPENIQCKEQLNSTGKFNITKMNFLVQSQSSGSVEFQVNIQEIQKKKNNKWIIWVIVTVVLVVVGISIVIFYFFIKHKKLLQNKENESLVNEK</sequence>
<reference evidence="2 3" key="1">
    <citation type="submission" date="2024-07" db="EMBL/GenBank/DDBJ databases">
        <authorList>
            <person name="Akdeniz Z."/>
        </authorList>
    </citation>
    <scope>NUCLEOTIDE SEQUENCE [LARGE SCALE GENOMIC DNA]</scope>
</reference>
<name>A0ABP1GDA6_9EUKA</name>
<feature type="transmembrane region" description="Helical" evidence="1">
    <location>
        <begin position="249"/>
        <end position="273"/>
    </location>
</feature>
<protein>
    <submittedName>
        <fullName evidence="2">Hypothetical_protein</fullName>
    </submittedName>
</protein>
<gene>
    <name evidence="2" type="ORF">HINF_LOCUS75</name>
</gene>